<comment type="caution">
    <text evidence="11">The sequence shown here is derived from an EMBL/GenBank/DDBJ whole genome shotgun (WGS) entry which is preliminary data.</text>
</comment>
<dbReference type="Pfam" id="PF07690">
    <property type="entry name" value="MFS_1"/>
    <property type="match status" value="1"/>
</dbReference>
<dbReference type="PROSITE" id="PS50850">
    <property type="entry name" value="MFS"/>
    <property type="match status" value="1"/>
</dbReference>
<reference evidence="11 12" key="1">
    <citation type="submission" date="2021-01" db="EMBL/GenBank/DDBJ databases">
        <title>Genomic Encyclopedia of Type Strains, Phase IV (KMG-IV): sequencing the most valuable type-strain genomes for metagenomic binning, comparative biology and taxonomic classification.</title>
        <authorList>
            <person name="Goeker M."/>
        </authorList>
    </citation>
    <scope>NUCLEOTIDE SEQUENCE [LARGE SCALE GENOMIC DNA]</scope>
    <source>
        <strain evidence="11 12">DSM 100968</strain>
    </source>
</reference>
<dbReference type="EMBL" id="JAFBEV010000001">
    <property type="protein sequence ID" value="MBM7656723.1"/>
    <property type="molecule type" value="Genomic_DNA"/>
</dbReference>
<dbReference type="CDD" id="cd17503">
    <property type="entry name" value="MFS_LmrB_MDR_like"/>
    <property type="match status" value="1"/>
</dbReference>
<dbReference type="SUPFAM" id="SSF103473">
    <property type="entry name" value="MFS general substrate transporter"/>
    <property type="match status" value="1"/>
</dbReference>
<keyword evidence="3" id="KW-0813">Transport</keyword>
<feature type="transmembrane region" description="Helical" evidence="9">
    <location>
        <begin position="256"/>
        <end position="277"/>
    </location>
</feature>
<feature type="transmembrane region" description="Helical" evidence="9">
    <location>
        <begin position="140"/>
        <end position="160"/>
    </location>
</feature>
<dbReference type="Gene3D" id="1.20.1720.10">
    <property type="entry name" value="Multidrug resistance protein D"/>
    <property type="match status" value="1"/>
</dbReference>
<evidence type="ECO:0000256" key="7">
    <source>
        <dbReference type="ARBA" id="ARBA00023136"/>
    </source>
</evidence>
<dbReference type="InterPro" id="IPR036259">
    <property type="entry name" value="MFS_trans_sf"/>
</dbReference>
<comment type="subcellular location">
    <subcellularLocation>
        <location evidence="1">Cell membrane</location>
        <topology evidence="1">Multi-pass membrane protein</topology>
    </subcellularLocation>
</comment>
<evidence type="ECO:0000313" key="12">
    <source>
        <dbReference type="Proteomes" id="UP000823201"/>
    </source>
</evidence>
<dbReference type="PANTHER" id="PTHR42718:SF9">
    <property type="entry name" value="MAJOR FACILITATOR SUPERFAMILY MULTIDRUG TRANSPORTER MFSC"/>
    <property type="match status" value="1"/>
</dbReference>
<accession>A0ABS2Q4M3</accession>
<evidence type="ECO:0000256" key="3">
    <source>
        <dbReference type="ARBA" id="ARBA00022448"/>
    </source>
</evidence>
<keyword evidence="7 9" id="KW-0472">Membrane</keyword>
<dbReference type="PANTHER" id="PTHR42718">
    <property type="entry name" value="MAJOR FACILITATOR SUPERFAMILY MULTIDRUG TRANSPORTER MFSC"/>
    <property type="match status" value="1"/>
</dbReference>
<dbReference type="Proteomes" id="UP000823201">
    <property type="component" value="Unassembled WGS sequence"/>
</dbReference>
<name>A0ABS2Q4M3_9BACL</name>
<gene>
    <name evidence="11" type="ORF">JOC27_000159</name>
</gene>
<keyword evidence="12" id="KW-1185">Reference proteome</keyword>
<feature type="transmembrane region" description="Helical" evidence="9">
    <location>
        <begin position="318"/>
        <end position="335"/>
    </location>
</feature>
<evidence type="ECO:0000256" key="4">
    <source>
        <dbReference type="ARBA" id="ARBA00022475"/>
    </source>
</evidence>
<evidence type="ECO:0000256" key="9">
    <source>
        <dbReference type="SAM" id="Phobius"/>
    </source>
</evidence>
<dbReference type="InterPro" id="IPR020846">
    <property type="entry name" value="MFS_dom"/>
</dbReference>
<evidence type="ECO:0000256" key="6">
    <source>
        <dbReference type="ARBA" id="ARBA00022989"/>
    </source>
</evidence>
<feature type="transmembrane region" description="Helical" evidence="9">
    <location>
        <begin position="172"/>
        <end position="194"/>
    </location>
</feature>
<feature type="transmembrane region" description="Helical" evidence="9">
    <location>
        <begin position="200"/>
        <end position="218"/>
    </location>
</feature>
<dbReference type="RefSeq" id="WP_205005077.1">
    <property type="nucleotide sequence ID" value="NZ_CBCRXA010000001.1"/>
</dbReference>
<evidence type="ECO:0000256" key="2">
    <source>
        <dbReference type="ARBA" id="ARBA00008537"/>
    </source>
</evidence>
<feature type="transmembrane region" description="Helical" evidence="9">
    <location>
        <begin position="230"/>
        <end position="250"/>
    </location>
</feature>
<keyword evidence="4" id="KW-1003">Cell membrane</keyword>
<feature type="transmembrane region" description="Helical" evidence="9">
    <location>
        <begin position="445"/>
        <end position="467"/>
    </location>
</feature>
<dbReference type="PRINTS" id="PR01036">
    <property type="entry name" value="TCRTETB"/>
</dbReference>
<keyword evidence="6 9" id="KW-1133">Transmembrane helix</keyword>
<evidence type="ECO:0000256" key="5">
    <source>
        <dbReference type="ARBA" id="ARBA00022692"/>
    </source>
</evidence>
<comment type="similarity">
    <text evidence="2">Belongs to the major facilitator superfamily. EmrB family.</text>
</comment>
<dbReference type="InterPro" id="IPR004638">
    <property type="entry name" value="EmrB-like"/>
</dbReference>
<evidence type="ECO:0000256" key="1">
    <source>
        <dbReference type="ARBA" id="ARBA00004651"/>
    </source>
</evidence>
<feature type="transmembrane region" description="Helical" evidence="9">
    <location>
        <begin position="289"/>
        <end position="306"/>
    </location>
</feature>
<protein>
    <submittedName>
        <fullName evidence="11">EmrB/QacA subfamily drug resistance transporter</fullName>
    </submittedName>
</protein>
<feature type="transmembrane region" description="Helical" evidence="9">
    <location>
        <begin position="420"/>
        <end position="439"/>
    </location>
</feature>
<feature type="transmembrane region" description="Helical" evidence="9">
    <location>
        <begin position="99"/>
        <end position="120"/>
    </location>
</feature>
<sequence length="604" mass="66319">MTPFLSIYGGCALVALVLFNWLLLHRRWRRKAGLTDSQARAKRAFKTISRRETPEETTIRSQRMQKLSETTIEPNRRTSPEKAAMAPTGANVTSPKINLLSVMLVLLLGAFIALLNQTLMNVALPKMMTAFNISTSTAQWITTGYMLVNGVLIPVTAFLMETFTTRRLFLSAMGLFTAGTLICAIAPGFTFLMIGRVVQASGAGIIMPLMTNVFLTVFPPEKRGGAMGMMGLAMIFAPAIGPTLSGYIVEHFTWRLLFWVVFPLGLIDIALAYRYLANVGKRTFPKLDVLGLILSTTGFGGLLYAFSEAGNKGWDSLSVKLTLIIGIISLILFVWRELVIENPILDLKVFRYKIFTLTTIINIFITMAMFAAMILLPIYLQNIRSFTPLQSGLLLLPGALLMGVMSPITGILFDRIGSRPLAIIGLLITVLTTWQFALLTDATSFGHIMFLYTARMFGMSLLMMPIMTEGLNNLPRTLNSHGTAMSNTMRQVAGSLGTAFLVTVMTNRTTYHMSEFANHVTLSNTPLDHQVGMASFALANSQHLSISAGQGLMRQLLNGKMGQLATIQGINDAFVVATGLTIVALILSFFIKRSTPSKKKQTIH</sequence>
<dbReference type="InterPro" id="IPR011701">
    <property type="entry name" value="MFS"/>
</dbReference>
<feature type="transmembrane region" description="Helical" evidence="9">
    <location>
        <begin position="488"/>
        <end position="506"/>
    </location>
</feature>
<evidence type="ECO:0000256" key="8">
    <source>
        <dbReference type="SAM" id="MobiDB-lite"/>
    </source>
</evidence>
<feature type="transmembrane region" description="Helical" evidence="9">
    <location>
        <begin position="392"/>
        <end position="413"/>
    </location>
</feature>
<evidence type="ECO:0000259" key="10">
    <source>
        <dbReference type="PROSITE" id="PS50850"/>
    </source>
</evidence>
<organism evidence="11 12">
    <name type="scientific">Sporolactobacillus spathodeae</name>
    <dbReference type="NCBI Taxonomy" id="1465502"/>
    <lineage>
        <taxon>Bacteria</taxon>
        <taxon>Bacillati</taxon>
        <taxon>Bacillota</taxon>
        <taxon>Bacilli</taxon>
        <taxon>Bacillales</taxon>
        <taxon>Sporolactobacillaceae</taxon>
        <taxon>Sporolactobacillus</taxon>
    </lineage>
</organism>
<feature type="transmembrane region" description="Helical" evidence="9">
    <location>
        <begin position="6"/>
        <end position="24"/>
    </location>
</feature>
<feature type="domain" description="Major facilitator superfamily (MFS) profile" evidence="10">
    <location>
        <begin position="102"/>
        <end position="596"/>
    </location>
</feature>
<evidence type="ECO:0000313" key="11">
    <source>
        <dbReference type="EMBL" id="MBM7656723.1"/>
    </source>
</evidence>
<feature type="transmembrane region" description="Helical" evidence="9">
    <location>
        <begin position="355"/>
        <end position="380"/>
    </location>
</feature>
<feature type="transmembrane region" description="Helical" evidence="9">
    <location>
        <begin position="573"/>
        <end position="591"/>
    </location>
</feature>
<keyword evidence="5 9" id="KW-0812">Transmembrane</keyword>
<proteinExistence type="inferred from homology"/>
<dbReference type="NCBIfam" id="TIGR00711">
    <property type="entry name" value="efflux_EmrB"/>
    <property type="match status" value="1"/>
</dbReference>
<feature type="region of interest" description="Disordered" evidence="8">
    <location>
        <begin position="70"/>
        <end position="89"/>
    </location>
</feature>
<dbReference type="Gene3D" id="1.20.1250.20">
    <property type="entry name" value="MFS general substrate transporter like domains"/>
    <property type="match status" value="1"/>
</dbReference>